<dbReference type="Proteomes" id="UP001174997">
    <property type="component" value="Unassembled WGS sequence"/>
</dbReference>
<keyword evidence="8" id="KW-1185">Reference proteome</keyword>
<feature type="compositionally biased region" description="Acidic residues" evidence="6">
    <location>
        <begin position="475"/>
        <end position="485"/>
    </location>
</feature>
<evidence type="ECO:0000256" key="1">
    <source>
        <dbReference type="ARBA" id="ARBA00006192"/>
    </source>
</evidence>
<dbReference type="NCBIfam" id="TIGR00756">
    <property type="entry name" value="PPR"/>
    <property type="match status" value="1"/>
</dbReference>
<feature type="compositionally biased region" description="Basic and acidic residues" evidence="6">
    <location>
        <begin position="775"/>
        <end position="784"/>
    </location>
</feature>
<evidence type="ECO:0008006" key="9">
    <source>
        <dbReference type="Google" id="ProtNLM"/>
    </source>
</evidence>
<evidence type="ECO:0000256" key="4">
    <source>
        <dbReference type="ARBA" id="ARBA00044511"/>
    </source>
</evidence>
<dbReference type="Pfam" id="PF13041">
    <property type="entry name" value="PPR_2"/>
    <property type="match status" value="1"/>
</dbReference>
<evidence type="ECO:0000313" key="7">
    <source>
        <dbReference type="EMBL" id="KAK0670631.1"/>
    </source>
</evidence>
<feature type="compositionally biased region" description="Basic and acidic residues" evidence="6">
    <location>
        <begin position="460"/>
        <end position="474"/>
    </location>
</feature>
<protein>
    <recommendedName>
        <fullName evidence="9">Pentatricopeptide repeat-containing protein</fullName>
    </recommendedName>
</protein>
<dbReference type="AlphaFoldDB" id="A0AA39ZGH0"/>
<evidence type="ECO:0000313" key="8">
    <source>
        <dbReference type="Proteomes" id="UP001174997"/>
    </source>
</evidence>
<sequence>MFVCRSCIINMGGMRPPIPLESRLLRPLQLATRNPSSARREYSTRKSLAEAHGINRRDLARGLGQVKSWIGVDVPPEMVLDQKEIRAALGEDGRRNGPYVREEGKQALRRPKKLKMQEAMRANAEWEPISEQPKSSVLTTEDIEEALKQAQELEQPKVTSTPEESLRDLYPSNKELLDTGSEELPSHQLLKVKKVVKKHLQYLKDPLHIGNHVKKALTAGNWDEALMMARMASVDTKVEVSWNHLIDYQLEKGRLQAAIKTFNEMKKRGQRPNARTYTVLFRGCAASAHPKTAVAEATKIYHSMLNKHQVGGMTLEPTTIHMNAVLDVCGRANDLDSMFSILETANNGLRSPDGITFTIVLNALRFQVKSHTYKFSEFSDAQIRRNVEESIQKARVVWEDVVARWRSGRLIMDEQLVLAMGQVLLPGDKKEQQSIFDLLKQTMLIPEPDSISRKLRRATQAKELRAAEQSAREQEAEDLEEEEVDDVKWTPPPPALRAGVARTGPAATIQYANPGRQTLTLVMDVLSNLKQTAIAPKYWEYMTETLGIEPDHINYNAYLKCLRVGHASGEVAKIVAAYPPSMLNRVTFRLGMNSCVNDRNNVNVFDNGTKIIDVMLKELKRPDPLTMRLYLHLARIAKGRFRKQDQETRYAYGDQISGTILRLFPVLNTHARSLAWSDEPTRSPAEALEANKEEVQEAMATARHMISAIDVVCHEKLVRPAVAKGLMGKRRSLSIMIEGFLERLYPDRRAGRQNPNPDLVKEEWARNASTDEITEDVKENWKWE</sequence>
<feature type="region of interest" description="Disordered" evidence="6">
    <location>
        <begin position="150"/>
        <end position="169"/>
    </location>
</feature>
<accession>A0AA39ZGH0</accession>
<evidence type="ECO:0000256" key="5">
    <source>
        <dbReference type="PROSITE-ProRule" id="PRU00708"/>
    </source>
</evidence>
<evidence type="ECO:0000256" key="3">
    <source>
        <dbReference type="ARBA" id="ARBA00044493"/>
    </source>
</evidence>
<dbReference type="InterPro" id="IPR011990">
    <property type="entry name" value="TPR-like_helical_dom_sf"/>
</dbReference>
<gene>
    <name evidence="7" type="ORF">QBC41DRAFT_317428</name>
</gene>
<keyword evidence="2" id="KW-0677">Repeat</keyword>
<organism evidence="7 8">
    <name type="scientific">Cercophora samala</name>
    <dbReference type="NCBI Taxonomy" id="330535"/>
    <lineage>
        <taxon>Eukaryota</taxon>
        <taxon>Fungi</taxon>
        <taxon>Dikarya</taxon>
        <taxon>Ascomycota</taxon>
        <taxon>Pezizomycotina</taxon>
        <taxon>Sordariomycetes</taxon>
        <taxon>Sordariomycetidae</taxon>
        <taxon>Sordariales</taxon>
        <taxon>Lasiosphaeriaceae</taxon>
        <taxon>Cercophora</taxon>
    </lineage>
</organism>
<comment type="subunit">
    <text evidence="4">Binds to mitochondrial small subunit 15S rRNA.</text>
</comment>
<feature type="region of interest" description="Disordered" evidence="6">
    <location>
        <begin position="751"/>
        <end position="784"/>
    </location>
</feature>
<comment type="caution">
    <text evidence="7">The sequence shown here is derived from an EMBL/GenBank/DDBJ whole genome shotgun (WGS) entry which is preliminary data.</text>
</comment>
<dbReference type="PANTHER" id="PTHR47447:SF28">
    <property type="entry name" value="PENTACOTRIPEPTIDE-REPEAT REGION OF PRORP DOMAIN-CONTAINING PROTEIN"/>
    <property type="match status" value="1"/>
</dbReference>
<dbReference type="Gene3D" id="1.25.40.10">
    <property type="entry name" value="Tetratricopeptide repeat domain"/>
    <property type="match status" value="1"/>
</dbReference>
<feature type="repeat" description="PPR" evidence="5">
    <location>
        <begin position="238"/>
        <end position="272"/>
    </location>
</feature>
<evidence type="ECO:0000256" key="6">
    <source>
        <dbReference type="SAM" id="MobiDB-lite"/>
    </source>
</evidence>
<dbReference type="InterPro" id="IPR002885">
    <property type="entry name" value="PPR_rpt"/>
</dbReference>
<reference evidence="7" key="1">
    <citation type="submission" date="2023-06" db="EMBL/GenBank/DDBJ databases">
        <title>Genome-scale phylogeny and comparative genomics of the fungal order Sordariales.</title>
        <authorList>
            <consortium name="Lawrence Berkeley National Laboratory"/>
            <person name="Hensen N."/>
            <person name="Bonometti L."/>
            <person name="Westerberg I."/>
            <person name="Brannstrom I.O."/>
            <person name="Guillou S."/>
            <person name="Cros-Aarteil S."/>
            <person name="Calhoun S."/>
            <person name="Haridas S."/>
            <person name="Kuo A."/>
            <person name="Mondo S."/>
            <person name="Pangilinan J."/>
            <person name="Riley R."/>
            <person name="Labutti K."/>
            <person name="Andreopoulos B."/>
            <person name="Lipzen A."/>
            <person name="Chen C."/>
            <person name="Yanf M."/>
            <person name="Daum C."/>
            <person name="Ng V."/>
            <person name="Clum A."/>
            <person name="Steindorff A."/>
            <person name="Ohm R."/>
            <person name="Martin F."/>
            <person name="Silar P."/>
            <person name="Natvig D."/>
            <person name="Lalanne C."/>
            <person name="Gautier V."/>
            <person name="Ament-Velasquez S.L."/>
            <person name="Kruys A."/>
            <person name="Hutchinson M.I."/>
            <person name="Powell A.J."/>
            <person name="Barry K."/>
            <person name="Miller A.N."/>
            <person name="Grigoriev I.V."/>
            <person name="Debuchy R."/>
            <person name="Gladieux P."/>
            <person name="Thoren M.H."/>
            <person name="Johannesson H."/>
        </authorList>
    </citation>
    <scope>NUCLEOTIDE SEQUENCE</scope>
    <source>
        <strain evidence="7">CBS 307.81</strain>
    </source>
</reference>
<name>A0AA39ZGH0_9PEZI</name>
<dbReference type="PANTHER" id="PTHR47447">
    <property type="entry name" value="OS03G0856100 PROTEIN"/>
    <property type="match status" value="1"/>
</dbReference>
<comment type="function">
    <text evidence="3">Regulates mitochondrial small subunit maturation by controlling 15S rRNA 5'-end processing. Localizes to the 5' precursor of the 15S rRNA in a position that is subsequently occupied by mS47 in the mature yeast mtSSU. Uses structure and sequence-specific RNA recognition, binding to a single-stranded region of the precursor and specifically recognizing bases -6 to -1. The exchange of Ccm1 for mS47 is coupled to the irreversible removal of precursor rRNA that is accompanied by conformational changes of the mitoribosomal proteins uS5m and mS26. These conformational changes signal completion of 5'-end rRNA processing through protection of the mature 5'-end of the 15S rRNA and stabilization of mS47. The removal of the 5' precursor together with the dissociation of Ccm1 may be catalyzed by the 5'-3' exoribonuclease Pet127. Involved in the specific removal of group I introns in mitochondrial encoded transcripts.</text>
</comment>
<comment type="similarity">
    <text evidence="1">Belongs to the CCM1 family.</text>
</comment>
<evidence type="ECO:0000256" key="2">
    <source>
        <dbReference type="ARBA" id="ARBA00022737"/>
    </source>
</evidence>
<dbReference type="PROSITE" id="PS51375">
    <property type="entry name" value="PPR"/>
    <property type="match status" value="1"/>
</dbReference>
<proteinExistence type="inferred from homology"/>
<feature type="region of interest" description="Disordered" evidence="6">
    <location>
        <begin position="456"/>
        <end position="492"/>
    </location>
</feature>
<dbReference type="EMBL" id="JAULSY010000029">
    <property type="protein sequence ID" value="KAK0670631.1"/>
    <property type="molecule type" value="Genomic_DNA"/>
</dbReference>